<dbReference type="InterPro" id="IPR036291">
    <property type="entry name" value="NAD(P)-bd_dom_sf"/>
</dbReference>
<evidence type="ECO:0000256" key="2">
    <source>
        <dbReference type="ARBA" id="ARBA00022801"/>
    </source>
</evidence>
<evidence type="ECO:0000259" key="3">
    <source>
        <dbReference type="Pfam" id="PF00135"/>
    </source>
</evidence>
<dbReference type="PANTHER" id="PTHR43918">
    <property type="entry name" value="ACETYLCHOLINESTERASE"/>
    <property type="match status" value="1"/>
</dbReference>
<dbReference type="PROSITE" id="PS00122">
    <property type="entry name" value="CARBOXYLESTERASE_B_1"/>
    <property type="match status" value="1"/>
</dbReference>
<keyword evidence="2" id="KW-0378">Hydrolase</keyword>
<dbReference type="Pfam" id="PF05368">
    <property type="entry name" value="NmrA"/>
    <property type="match status" value="1"/>
</dbReference>
<gene>
    <name evidence="5" type="ORF">FGLOB1_7206</name>
</gene>
<dbReference type="EMBL" id="JAAQPF010000310">
    <property type="protein sequence ID" value="KAF5706854.1"/>
    <property type="molecule type" value="Genomic_DNA"/>
</dbReference>
<dbReference type="SUPFAM" id="SSF53474">
    <property type="entry name" value="alpha/beta-Hydrolases"/>
    <property type="match status" value="1"/>
</dbReference>
<sequence length="743" mass="82653">MTQDKKTVVVIGATGLQGGSVVRTLAKSQDRYNVRGLTRNVSSPKAEALKGLGIEVQQADVDDPESLRRAFEGANAIFAMTDFWQHMSAAEEEEQGKRIMDIAADLPHLEQIIWASLPDAKSISDREYPHVYHWQSKAAVRDYIRTEKPALWKKTTAVLFPNYFENCLTQPRTYLPIKQDDGTYLRSFVLPERTPLPNVAISDTGKLIQYILDHPDKCLEKEIAFYSEAISEGEKIKSMASAYGIDIRYNELSSEEFQSMLKSKMDDICALDFTEQLLIFRDFGMIYARPEFVQANKLPGLDLMTWDDFMTANNLAEYMTRPYPSKIMRIAFLFSFALFAGAVVSATSRSGGTPLARTKQGTYAGIQLSKQVDAFLGVPYAEPPIGPLRFLPPQPLKRSKLVNKVDINNATKFSPVCYQFNYRTVLGEATLPRTEESEDCLTLNLYVPRRATCDRLLPVFIWSFGGAFAEGGGSVPLYDPTNFVAENKDIIVVTWNYRLNIFGFPNSPALDAQNLGLRDQRAALEWLRDNIADFGGDPTRMVLGGQSAGADAGHAMLYSHSKDPIISAIAMQSGSVQVIGAASDNADAEFIRVAETVGCRDSANRTEELACMRQIDADKLKHAISNKTVNYFGSPAGGSPMIDNVTLFTLAEYAYRGQKGKFAKVPTLMGIMDAEGDGVLNWDAKAGVNRMLSNILTITLFNCNIALESSFRALNSVPIWRYRYMGVFPKVTPYSWLRAYHIG</sequence>
<dbReference type="CDD" id="cd05251">
    <property type="entry name" value="NmrA_like_SDR_a"/>
    <property type="match status" value="1"/>
</dbReference>
<comment type="similarity">
    <text evidence="1">Belongs to the type-B carboxylesterase/lipase family.</text>
</comment>
<evidence type="ECO:0000256" key="1">
    <source>
        <dbReference type="ARBA" id="ARBA00005964"/>
    </source>
</evidence>
<dbReference type="Gene3D" id="3.40.50.720">
    <property type="entry name" value="NAD(P)-binding Rossmann-like Domain"/>
    <property type="match status" value="1"/>
</dbReference>
<protein>
    <submittedName>
        <fullName evidence="5">Uncharacterized protein</fullName>
    </submittedName>
</protein>
<dbReference type="PANTHER" id="PTHR43918:SF4">
    <property type="entry name" value="CARBOXYLIC ESTER HYDROLASE"/>
    <property type="match status" value="1"/>
</dbReference>
<dbReference type="GO" id="GO:0052689">
    <property type="term" value="F:carboxylic ester hydrolase activity"/>
    <property type="evidence" value="ECO:0007669"/>
    <property type="project" value="TreeGrafter"/>
</dbReference>
<dbReference type="InterPro" id="IPR002018">
    <property type="entry name" value="CarbesteraseB"/>
</dbReference>
<dbReference type="Gene3D" id="3.40.50.1820">
    <property type="entry name" value="alpha/beta hydrolase"/>
    <property type="match status" value="1"/>
</dbReference>
<dbReference type="InterPro" id="IPR029058">
    <property type="entry name" value="AB_hydrolase_fold"/>
</dbReference>
<name>A0A8H5Y728_9HYPO</name>
<feature type="domain" description="Carboxylesterase type B" evidence="3">
    <location>
        <begin position="356"/>
        <end position="694"/>
    </location>
</feature>
<organism evidence="5 6">
    <name type="scientific">Fusarium globosum</name>
    <dbReference type="NCBI Taxonomy" id="78864"/>
    <lineage>
        <taxon>Eukaryota</taxon>
        <taxon>Fungi</taxon>
        <taxon>Dikarya</taxon>
        <taxon>Ascomycota</taxon>
        <taxon>Pezizomycotina</taxon>
        <taxon>Sordariomycetes</taxon>
        <taxon>Hypocreomycetidae</taxon>
        <taxon>Hypocreales</taxon>
        <taxon>Nectriaceae</taxon>
        <taxon>Fusarium</taxon>
        <taxon>Fusarium fujikuroi species complex</taxon>
    </lineage>
</organism>
<evidence type="ECO:0000313" key="5">
    <source>
        <dbReference type="EMBL" id="KAF5706854.1"/>
    </source>
</evidence>
<feature type="domain" description="NmrA-like" evidence="4">
    <location>
        <begin position="5"/>
        <end position="309"/>
    </location>
</feature>
<dbReference type="Pfam" id="PF00135">
    <property type="entry name" value="COesterase"/>
    <property type="match status" value="1"/>
</dbReference>
<accession>A0A8H5Y728</accession>
<proteinExistence type="inferred from homology"/>
<dbReference type="SUPFAM" id="SSF51735">
    <property type="entry name" value="NAD(P)-binding Rossmann-fold domains"/>
    <property type="match status" value="1"/>
</dbReference>
<dbReference type="AlphaFoldDB" id="A0A8H5Y728"/>
<dbReference type="Gene3D" id="3.90.25.10">
    <property type="entry name" value="UDP-galactose 4-epimerase, domain 1"/>
    <property type="match status" value="1"/>
</dbReference>
<comment type="caution">
    <text evidence="5">The sequence shown here is derived from an EMBL/GenBank/DDBJ whole genome shotgun (WGS) entry which is preliminary data.</text>
</comment>
<dbReference type="Proteomes" id="UP000532311">
    <property type="component" value="Unassembled WGS sequence"/>
</dbReference>
<dbReference type="InterPro" id="IPR050654">
    <property type="entry name" value="AChE-related_enzymes"/>
</dbReference>
<dbReference type="InterPro" id="IPR019819">
    <property type="entry name" value="Carboxylesterase_B_CS"/>
</dbReference>
<dbReference type="InterPro" id="IPR008030">
    <property type="entry name" value="NmrA-like"/>
</dbReference>
<dbReference type="PROSITE" id="PS00941">
    <property type="entry name" value="CARBOXYLESTERASE_B_2"/>
    <property type="match status" value="1"/>
</dbReference>
<keyword evidence="6" id="KW-1185">Reference proteome</keyword>
<evidence type="ECO:0000259" key="4">
    <source>
        <dbReference type="Pfam" id="PF05368"/>
    </source>
</evidence>
<dbReference type="InterPro" id="IPR019826">
    <property type="entry name" value="Carboxylesterase_B_AS"/>
</dbReference>
<reference evidence="5 6" key="1">
    <citation type="submission" date="2020-05" db="EMBL/GenBank/DDBJ databases">
        <title>Identification and distribution of gene clusters putatively required for synthesis of sphingolipid metabolism inhibitors in phylogenetically diverse species of the filamentous fungus Fusarium.</title>
        <authorList>
            <person name="Kim H.-S."/>
            <person name="Busman M."/>
            <person name="Brown D.W."/>
            <person name="Divon H."/>
            <person name="Uhlig S."/>
            <person name="Proctor R.H."/>
        </authorList>
    </citation>
    <scope>NUCLEOTIDE SEQUENCE [LARGE SCALE GENOMIC DNA]</scope>
    <source>
        <strain evidence="5 6">NRRL 26131</strain>
    </source>
</reference>
<evidence type="ECO:0000313" key="6">
    <source>
        <dbReference type="Proteomes" id="UP000532311"/>
    </source>
</evidence>